<feature type="region of interest" description="Disordered" evidence="1">
    <location>
        <begin position="713"/>
        <end position="741"/>
    </location>
</feature>
<keyword evidence="2" id="KW-0472">Membrane</keyword>
<feature type="transmembrane region" description="Helical" evidence="2">
    <location>
        <begin position="49"/>
        <end position="70"/>
    </location>
</feature>
<reference evidence="3" key="1">
    <citation type="submission" date="2021-01" db="EMBL/GenBank/DDBJ databases">
        <authorList>
            <person name="Corre E."/>
            <person name="Pelletier E."/>
            <person name="Niang G."/>
            <person name="Scheremetjew M."/>
            <person name="Finn R."/>
            <person name="Kale V."/>
            <person name="Holt S."/>
            <person name="Cochrane G."/>
            <person name="Meng A."/>
            <person name="Brown T."/>
            <person name="Cohen L."/>
        </authorList>
    </citation>
    <scope>NUCLEOTIDE SEQUENCE</scope>
    <source>
        <strain evidence="3">CCMP1320</strain>
    </source>
</reference>
<evidence type="ECO:0000256" key="1">
    <source>
        <dbReference type="SAM" id="MobiDB-lite"/>
    </source>
</evidence>
<protein>
    <submittedName>
        <fullName evidence="3">Uncharacterized protein</fullName>
    </submittedName>
</protein>
<name>A0A7S3VMT1_DUNTE</name>
<gene>
    <name evidence="3" type="ORF">DTER00134_LOCUS8683</name>
</gene>
<organism evidence="3">
    <name type="scientific">Dunaliella tertiolecta</name>
    <name type="common">Green alga</name>
    <dbReference type="NCBI Taxonomy" id="3047"/>
    <lineage>
        <taxon>Eukaryota</taxon>
        <taxon>Viridiplantae</taxon>
        <taxon>Chlorophyta</taxon>
        <taxon>core chlorophytes</taxon>
        <taxon>Chlorophyceae</taxon>
        <taxon>CS clade</taxon>
        <taxon>Chlamydomonadales</taxon>
        <taxon>Dunaliellaceae</taxon>
        <taxon>Dunaliella</taxon>
    </lineage>
</organism>
<keyword evidence="2" id="KW-0812">Transmembrane</keyword>
<feature type="region of interest" description="Disordered" evidence="1">
    <location>
        <begin position="788"/>
        <end position="812"/>
    </location>
</feature>
<sequence>MESFPQTVTSDVHPVGLRGPCCAGVLLSNVGRDIRGTAVEVLWAAPSQMVSGIMPLVPIVVNSLLVFMVFQCNRASLLATCAGLVGVNTITCILYKLLDSRSDLPSPSDPFKLPKATGVLGLASIMMGKSQGVADLSPASTVVGKAEERKGKGDIAVPAYAGCLAEARGMPDLNPASIIMGKAEGQETRKRAGSQTGRWDGGSCNGSILKQMNRAHTAGPAAAAGLHTSKAPARTLPHFQALALQTILDKGFGANLSSAVLHYSNIGPKRYPSVQVMQVNIKVRAKVSTSMLPPSALETLANLFMLQQRGPSFGVRSSAVRQGCILVTLDVQQLAGILSSVRQQRQQQRGNEGSEPPVEVEELEEQDCFRILQEHVAAAGQEWLHAVGLESSLQQGTLMSVQVLDCMHHFKWDAESGRWAPSGSDLVPFGCQHSVTTQSLVALLLVPDCSAPEQSFSLLPEQQGKQADEQVQQHQRCAPHSQWKSAGTDTTYVDLALDVCTCPGQMVMGWTGEEQEQQVNSNLGHGLNAVHLLARIEGVHVPVTVLGCEQAEEKESPAREYPKQKQVVHVRVACKNRPQMVQFELWQQHAILAPACGVLLLPAAMSAVAGEIDRQAATLKVIQVAPDAADADVDSWDCAAPDAAPALSSLSAGKHDCGGMTDFVADLGIWFETNSSTDAVEARCSLRPSEPTGCSTSYDSNTFSYEHAVCERRWGSTQGQQQQGPANPAHPPGPEQHDKSKLTDAMDLSRGLLQQAVAWGMPNLAELVLTDLMREPYSKSFVELANGTLPAPEGEQELGAEESYERYQSSEFSSRDDDVSRCTESLLNLALLSRSTDMMARVLAWGSKYGGRGFEWAWRAAGAHGITPLLRIQALCNTHRELLEMALADLHAGPGLLASWLQVMSGLGFWPWASSQLAPGNEWPGLLALGF</sequence>
<evidence type="ECO:0000313" key="3">
    <source>
        <dbReference type="EMBL" id="CAE0493610.1"/>
    </source>
</evidence>
<keyword evidence="2" id="KW-1133">Transmembrane helix</keyword>
<accession>A0A7S3VMT1</accession>
<dbReference type="EMBL" id="HBIP01014906">
    <property type="protein sequence ID" value="CAE0493610.1"/>
    <property type="molecule type" value="Transcribed_RNA"/>
</dbReference>
<dbReference type="AlphaFoldDB" id="A0A7S3VMT1"/>
<feature type="compositionally biased region" description="Low complexity" evidence="1">
    <location>
        <begin position="718"/>
        <end position="727"/>
    </location>
</feature>
<feature type="transmembrane region" description="Helical" evidence="2">
    <location>
        <begin position="77"/>
        <end position="98"/>
    </location>
</feature>
<proteinExistence type="predicted"/>
<evidence type="ECO:0000256" key="2">
    <source>
        <dbReference type="SAM" id="Phobius"/>
    </source>
</evidence>